<dbReference type="PANTHER" id="PTHR30472:SF24">
    <property type="entry name" value="FERRIC ENTEROBACTIN TRANSPORT SYSTEM PERMEASE PROTEIN FEPG"/>
    <property type="match status" value="1"/>
</dbReference>
<dbReference type="CDD" id="cd06550">
    <property type="entry name" value="TM_ABC_iron-siderophores_like"/>
    <property type="match status" value="1"/>
</dbReference>
<dbReference type="GO" id="GO:0005886">
    <property type="term" value="C:plasma membrane"/>
    <property type="evidence" value="ECO:0007669"/>
    <property type="project" value="UniProtKB-SubCell"/>
</dbReference>
<evidence type="ECO:0000256" key="8">
    <source>
        <dbReference type="SAM" id="Phobius"/>
    </source>
</evidence>
<proteinExistence type="inferred from homology"/>
<dbReference type="Gene3D" id="1.10.3470.10">
    <property type="entry name" value="ABC transporter involved in vitamin B12 uptake, BtuC"/>
    <property type="match status" value="1"/>
</dbReference>
<keyword evidence="10" id="KW-1185">Reference proteome</keyword>
<dbReference type="GO" id="GO:0022857">
    <property type="term" value="F:transmembrane transporter activity"/>
    <property type="evidence" value="ECO:0007669"/>
    <property type="project" value="InterPro"/>
</dbReference>
<dbReference type="SUPFAM" id="SSF81345">
    <property type="entry name" value="ABC transporter involved in vitamin B12 uptake, BtuC"/>
    <property type="match status" value="1"/>
</dbReference>
<feature type="transmembrane region" description="Helical" evidence="8">
    <location>
        <begin position="334"/>
        <end position="351"/>
    </location>
</feature>
<comment type="subcellular location">
    <subcellularLocation>
        <location evidence="1">Cell membrane</location>
        <topology evidence="1">Multi-pass membrane protein</topology>
    </subcellularLocation>
</comment>
<feature type="transmembrane region" description="Helical" evidence="8">
    <location>
        <begin position="34"/>
        <end position="57"/>
    </location>
</feature>
<keyword evidence="4" id="KW-1003">Cell membrane</keyword>
<name>A0A9X2E2G6_9MICO</name>
<dbReference type="AlphaFoldDB" id="A0A9X2E2G6"/>
<sequence>MSAATSLRSSGDGSGVAPGIGAGRARRARCDARGCAILAAVALVLVLVSLSVGNTFYSPVEVVRVILGDTVPGASFTVGTLRLPRTLTAVLVGTGFGMGGVIFQTLLRNALASPDIIGITSGASAAAVVAIAFLGLSGIAVSVIAVVAGLLTALVIAGLAGRGGVAGARLILIGIGVGAMLQSVIAYVQTRADFEDVQESLRWLTGSLNSAMWAGVPPLALAMLVLVPLALLLSGRLQVLQLDDDSATALGAWVGRDRTALLAVAVGLVSVATAATGPIAFIAFVSGPIARRIVPEARSLLVPSALVGVVVVLAADLVAQYVAGLAFSGARFPVGVVTGALGAPFLLWLLARRTRTGGTL</sequence>
<keyword evidence="7 8" id="KW-0472">Membrane</keyword>
<dbReference type="Pfam" id="PF01032">
    <property type="entry name" value="FecCD"/>
    <property type="match status" value="1"/>
</dbReference>
<reference evidence="9" key="1">
    <citation type="submission" date="2022-06" db="EMBL/GenBank/DDBJ databases">
        <title>Whole genome shotgun sequencing (WGS) of Rathayibacter sp. ZW T2_19, isolated from stored onions (Allium cepa).</title>
        <authorList>
            <person name="Stoll D.A."/>
            <person name="Huch M."/>
        </authorList>
    </citation>
    <scope>NUCLEOTIDE SEQUENCE</scope>
    <source>
        <strain evidence="9">ZW T2_19</strain>
    </source>
</reference>
<accession>A0A9X2E2G6</accession>
<evidence type="ECO:0000313" key="9">
    <source>
        <dbReference type="EMBL" id="MCM6763024.1"/>
    </source>
</evidence>
<feature type="transmembrane region" description="Helical" evidence="8">
    <location>
        <begin position="139"/>
        <end position="159"/>
    </location>
</feature>
<evidence type="ECO:0000256" key="1">
    <source>
        <dbReference type="ARBA" id="ARBA00004651"/>
    </source>
</evidence>
<dbReference type="PANTHER" id="PTHR30472">
    <property type="entry name" value="FERRIC ENTEROBACTIN TRANSPORT SYSTEM PERMEASE PROTEIN"/>
    <property type="match status" value="1"/>
</dbReference>
<evidence type="ECO:0000256" key="3">
    <source>
        <dbReference type="ARBA" id="ARBA00022448"/>
    </source>
</evidence>
<dbReference type="Proteomes" id="UP001155240">
    <property type="component" value="Unassembled WGS sequence"/>
</dbReference>
<comment type="caution">
    <text evidence="9">The sequence shown here is derived from an EMBL/GenBank/DDBJ whole genome shotgun (WGS) entry which is preliminary data.</text>
</comment>
<feature type="transmembrane region" description="Helical" evidence="8">
    <location>
        <begin position="171"/>
        <end position="190"/>
    </location>
</feature>
<feature type="transmembrane region" description="Helical" evidence="8">
    <location>
        <begin position="260"/>
        <end position="285"/>
    </location>
</feature>
<organism evidence="9 10">
    <name type="scientific">Rathayibacter rubneri</name>
    <dbReference type="NCBI Taxonomy" id="2950106"/>
    <lineage>
        <taxon>Bacteria</taxon>
        <taxon>Bacillati</taxon>
        <taxon>Actinomycetota</taxon>
        <taxon>Actinomycetes</taxon>
        <taxon>Micrococcales</taxon>
        <taxon>Microbacteriaceae</taxon>
        <taxon>Rathayibacter</taxon>
    </lineage>
</organism>
<dbReference type="InterPro" id="IPR037294">
    <property type="entry name" value="ABC_BtuC-like"/>
</dbReference>
<comment type="similarity">
    <text evidence="2">Belongs to the binding-protein-dependent transport system permease family. FecCD subfamily.</text>
</comment>
<dbReference type="InterPro" id="IPR000522">
    <property type="entry name" value="ABC_transptr_permease_BtuC"/>
</dbReference>
<feature type="transmembrane region" description="Helical" evidence="8">
    <location>
        <begin position="210"/>
        <end position="233"/>
    </location>
</feature>
<gene>
    <name evidence="9" type="ORF">NB037_11405</name>
</gene>
<evidence type="ECO:0000256" key="4">
    <source>
        <dbReference type="ARBA" id="ARBA00022475"/>
    </source>
</evidence>
<protein>
    <submittedName>
        <fullName evidence="9">Iron chelate uptake ABC transporter family permease subunit</fullName>
    </submittedName>
</protein>
<keyword evidence="3" id="KW-0813">Transport</keyword>
<evidence type="ECO:0000256" key="5">
    <source>
        <dbReference type="ARBA" id="ARBA00022692"/>
    </source>
</evidence>
<evidence type="ECO:0000256" key="2">
    <source>
        <dbReference type="ARBA" id="ARBA00007935"/>
    </source>
</evidence>
<feature type="transmembrane region" description="Helical" evidence="8">
    <location>
        <begin position="305"/>
        <end position="327"/>
    </location>
</feature>
<evidence type="ECO:0000256" key="7">
    <source>
        <dbReference type="ARBA" id="ARBA00023136"/>
    </source>
</evidence>
<feature type="transmembrane region" description="Helical" evidence="8">
    <location>
        <begin position="87"/>
        <end position="107"/>
    </location>
</feature>
<keyword evidence="5 8" id="KW-0812">Transmembrane</keyword>
<dbReference type="EMBL" id="JAMRYM010000046">
    <property type="protein sequence ID" value="MCM6763024.1"/>
    <property type="molecule type" value="Genomic_DNA"/>
</dbReference>
<keyword evidence="6 8" id="KW-1133">Transmembrane helix</keyword>
<dbReference type="RefSeq" id="WP_251945838.1">
    <property type="nucleotide sequence ID" value="NZ_JAMRYM010000046.1"/>
</dbReference>
<evidence type="ECO:0000256" key="6">
    <source>
        <dbReference type="ARBA" id="ARBA00022989"/>
    </source>
</evidence>
<dbReference type="GO" id="GO:0033214">
    <property type="term" value="P:siderophore-iron import into cell"/>
    <property type="evidence" value="ECO:0007669"/>
    <property type="project" value="TreeGrafter"/>
</dbReference>
<evidence type="ECO:0000313" key="10">
    <source>
        <dbReference type="Proteomes" id="UP001155240"/>
    </source>
</evidence>